<comment type="function">
    <text evidence="5">Could be a nuclease involved in processing of the 5'-end of pre-16S rRNA.</text>
</comment>
<evidence type="ECO:0000313" key="8">
    <source>
        <dbReference type="Proteomes" id="UP001606099"/>
    </source>
</evidence>
<evidence type="ECO:0000256" key="4">
    <source>
        <dbReference type="ARBA" id="ARBA00022801"/>
    </source>
</evidence>
<comment type="similarity">
    <text evidence="5">Belongs to the YqgF HJR family.</text>
</comment>
<keyword evidence="8" id="KW-1185">Reference proteome</keyword>
<dbReference type="PANTHER" id="PTHR33317">
    <property type="entry name" value="POLYNUCLEOTIDYL TRANSFERASE, RIBONUCLEASE H-LIKE SUPERFAMILY PROTEIN"/>
    <property type="match status" value="1"/>
</dbReference>
<reference evidence="7 8" key="1">
    <citation type="submission" date="2024-08" db="EMBL/GenBank/DDBJ databases">
        <authorList>
            <person name="Lu H."/>
        </authorList>
    </citation>
    <scope>NUCLEOTIDE SEQUENCE [LARGE SCALE GENOMIC DNA]</scope>
    <source>
        <strain evidence="7 8">BYS180W</strain>
    </source>
</reference>
<dbReference type="InterPro" id="IPR005227">
    <property type="entry name" value="YqgF"/>
</dbReference>
<proteinExistence type="inferred from homology"/>
<dbReference type="PANTHER" id="PTHR33317:SF4">
    <property type="entry name" value="POLYNUCLEOTIDYL TRANSFERASE, RIBONUCLEASE H-LIKE SUPERFAMILY PROTEIN"/>
    <property type="match status" value="1"/>
</dbReference>
<dbReference type="Pfam" id="PF03652">
    <property type="entry name" value="RuvX"/>
    <property type="match status" value="1"/>
</dbReference>
<keyword evidence="4 5" id="KW-0378">Hydrolase</keyword>
<keyword evidence="2 5" id="KW-0690">Ribosome biogenesis</keyword>
<dbReference type="SUPFAM" id="SSF53098">
    <property type="entry name" value="Ribonuclease H-like"/>
    <property type="match status" value="1"/>
</dbReference>
<name>A0ABW7FRQ3_9BURK</name>
<dbReference type="RefSeq" id="WP_394458195.1">
    <property type="nucleotide sequence ID" value="NZ_JBIGHZ010000001.1"/>
</dbReference>
<organism evidence="7 8">
    <name type="scientific">Roseateles rivi</name>
    <dbReference type="NCBI Taxonomy" id="3299028"/>
    <lineage>
        <taxon>Bacteria</taxon>
        <taxon>Pseudomonadati</taxon>
        <taxon>Pseudomonadota</taxon>
        <taxon>Betaproteobacteria</taxon>
        <taxon>Burkholderiales</taxon>
        <taxon>Sphaerotilaceae</taxon>
        <taxon>Roseateles</taxon>
    </lineage>
</organism>
<keyword evidence="3 5" id="KW-0540">Nuclease</keyword>
<accession>A0ABW7FRQ3</accession>
<evidence type="ECO:0000256" key="1">
    <source>
        <dbReference type="ARBA" id="ARBA00022490"/>
    </source>
</evidence>
<evidence type="ECO:0000259" key="6">
    <source>
        <dbReference type="SMART" id="SM00732"/>
    </source>
</evidence>
<dbReference type="HAMAP" id="MF_00651">
    <property type="entry name" value="Nuclease_YqgF"/>
    <property type="match status" value="1"/>
</dbReference>
<feature type="domain" description="YqgF/RNase H-like" evidence="6">
    <location>
        <begin position="15"/>
        <end position="114"/>
    </location>
</feature>
<protein>
    <recommendedName>
        <fullName evidence="5">Putative pre-16S rRNA nuclease</fullName>
        <ecNumber evidence="5">3.1.-.-</ecNumber>
    </recommendedName>
</protein>
<evidence type="ECO:0000256" key="5">
    <source>
        <dbReference type="HAMAP-Rule" id="MF_00651"/>
    </source>
</evidence>
<sequence length="139" mass="15159">MTAPPNTAPSPASFQSLMAFDFGLRRVGVAKGLRQLGHGMPLPTIKAEGKAVFEPIAVLIKAWEPQALVVGVPRHPDGAEHDMTRRARKFAAQLRGRFYLPVFEVDERYTSACAQDEGAQDLDAAAAVLILEQFLRESS</sequence>
<dbReference type="CDD" id="cd16964">
    <property type="entry name" value="YqgF"/>
    <property type="match status" value="1"/>
</dbReference>
<dbReference type="Gene3D" id="3.30.420.140">
    <property type="entry name" value="YqgF/RNase H-like domain"/>
    <property type="match status" value="1"/>
</dbReference>
<dbReference type="InterPro" id="IPR006641">
    <property type="entry name" value="YqgF/RNaseH-like_dom"/>
</dbReference>
<dbReference type="SMART" id="SM00732">
    <property type="entry name" value="YqgFc"/>
    <property type="match status" value="1"/>
</dbReference>
<dbReference type="EC" id="3.1.-.-" evidence="5"/>
<dbReference type="InterPro" id="IPR037027">
    <property type="entry name" value="YqgF/RNaseH-like_dom_sf"/>
</dbReference>
<dbReference type="NCBIfam" id="TIGR00250">
    <property type="entry name" value="RNAse_H_YqgF"/>
    <property type="match status" value="1"/>
</dbReference>
<evidence type="ECO:0000256" key="3">
    <source>
        <dbReference type="ARBA" id="ARBA00022722"/>
    </source>
</evidence>
<comment type="caution">
    <text evidence="7">The sequence shown here is derived from an EMBL/GenBank/DDBJ whole genome shotgun (WGS) entry which is preliminary data.</text>
</comment>
<evidence type="ECO:0000313" key="7">
    <source>
        <dbReference type="EMBL" id="MFG6446920.1"/>
    </source>
</evidence>
<dbReference type="Proteomes" id="UP001606099">
    <property type="component" value="Unassembled WGS sequence"/>
</dbReference>
<dbReference type="EMBL" id="JBIGHZ010000001">
    <property type="protein sequence ID" value="MFG6446920.1"/>
    <property type="molecule type" value="Genomic_DNA"/>
</dbReference>
<evidence type="ECO:0000256" key="2">
    <source>
        <dbReference type="ARBA" id="ARBA00022517"/>
    </source>
</evidence>
<gene>
    <name evidence="7" type="primary">ruvX</name>
    <name evidence="7" type="ORF">ACG0Z6_01545</name>
</gene>
<keyword evidence="1 5" id="KW-0963">Cytoplasm</keyword>
<comment type="subcellular location">
    <subcellularLocation>
        <location evidence="5">Cytoplasm</location>
    </subcellularLocation>
</comment>
<dbReference type="InterPro" id="IPR012337">
    <property type="entry name" value="RNaseH-like_sf"/>
</dbReference>